<gene>
    <name evidence="1" type="ORF">CCAM_LOCUS41081</name>
</gene>
<keyword evidence="2" id="KW-1185">Reference proteome</keyword>
<accession>A0A484ND35</accession>
<name>A0A484ND35_9ASTE</name>
<evidence type="ECO:0000313" key="2">
    <source>
        <dbReference type="Proteomes" id="UP000595140"/>
    </source>
</evidence>
<dbReference type="Proteomes" id="UP000595140">
    <property type="component" value="Unassembled WGS sequence"/>
</dbReference>
<dbReference type="EMBL" id="OOIL02006652">
    <property type="protein sequence ID" value="VFQ99305.1"/>
    <property type="molecule type" value="Genomic_DNA"/>
</dbReference>
<protein>
    <submittedName>
        <fullName evidence="1">Uncharacterized protein</fullName>
    </submittedName>
</protein>
<dbReference type="AlphaFoldDB" id="A0A484ND35"/>
<organism evidence="1 2">
    <name type="scientific">Cuscuta campestris</name>
    <dbReference type="NCBI Taxonomy" id="132261"/>
    <lineage>
        <taxon>Eukaryota</taxon>
        <taxon>Viridiplantae</taxon>
        <taxon>Streptophyta</taxon>
        <taxon>Embryophyta</taxon>
        <taxon>Tracheophyta</taxon>
        <taxon>Spermatophyta</taxon>
        <taxon>Magnoliopsida</taxon>
        <taxon>eudicotyledons</taxon>
        <taxon>Gunneridae</taxon>
        <taxon>Pentapetalae</taxon>
        <taxon>asterids</taxon>
        <taxon>lamiids</taxon>
        <taxon>Solanales</taxon>
        <taxon>Convolvulaceae</taxon>
        <taxon>Cuscuteae</taxon>
        <taxon>Cuscuta</taxon>
        <taxon>Cuscuta subgen. Grammica</taxon>
        <taxon>Cuscuta sect. Cleistogrammica</taxon>
    </lineage>
</organism>
<sequence length="74" mass="8332">MTQGRAGEAVGWHLFKGAGKQEFLIVHFNMDGGGERGVPSRKKSWSSFLLLLPTRAKRNFKARWLDSSALKEIE</sequence>
<proteinExistence type="predicted"/>
<evidence type="ECO:0000313" key="1">
    <source>
        <dbReference type="EMBL" id="VFQ99305.1"/>
    </source>
</evidence>
<reference evidence="1 2" key="1">
    <citation type="submission" date="2018-04" db="EMBL/GenBank/DDBJ databases">
        <authorList>
            <person name="Vogel A."/>
        </authorList>
    </citation>
    <scope>NUCLEOTIDE SEQUENCE [LARGE SCALE GENOMIC DNA]</scope>
</reference>